<protein>
    <submittedName>
        <fullName evidence="3">DUF6600 domain-containing protein</fullName>
    </submittedName>
</protein>
<feature type="compositionally biased region" description="Basic and acidic residues" evidence="1">
    <location>
        <begin position="624"/>
        <end position="647"/>
    </location>
</feature>
<dbReference type="InterPro" id="IPR046535">
    <property type="entry name" value="DUF6600"/>
</dbReference>
<proteinExistence type="predicted"/>
<feature type="compositionally biased region" description="Basic and acidic residues" evidence="1">
    <location>
        <begin position="559"/>
        <end position="597"/>
    </location>
</feature>
<keyword evidence="2" id="KW-0732">Signal</keyword>
<evidence type="ECO:0000256" key="1">
    <source>
        <dbReference type="SAM" id="MobiDB-lite"/>
    </source>
</evidence>
<feature type="compositionally biased region" description="Low complexity" evidence="1">
    <location>
        <begin position="598"/>
        <end position="609"/>
    </location>
</feature>
<dbReference type="PANTHER" id="PTHR12460">
    <property type="entry name" value="CYCLIN-DEPENDENT KINASE INHIBITOR-RELATED PROTEIN"/>
    <property type="match status" value="1"/>
</dbReference>
<keyword evidence="4" id="KW-1185">Reference proteome</keyword>
<dbReference type="Pfam" id="PF20245">
    <property type="entry name" value="DUF6600"/>
    <property type="match status" value="1"/>
</dbReference>
<comment type="caution">
    <text evidence="3">The sequence shown here is derived from an EMBL/GenBank/DDBJ whole genome shotgun (WGS) entry which is preliminary data.</text>
</comment>
<dbReference type="RefSeq" id="WP_347609017.1">
    <property type="nucleotide sequence ID" value="NZ_JBDPZC010000003.1"/>
</dbReference>
<feature type="signal peptide" evidence="2">
    <location>
        <begin position="1"/>
        <end position="36"/>
    </location>
</feature>
<feature type="chain" id="PRO_5046395787" evidence="2">
    <location>
        <begin position="37"/>
        <end position="685"/>
    </location>
</feature>
<accession>A0ABV0GD56</accession>
<feature type="compositionally biased region" description="Basic and acidic residues" evidence="1">
    <location>
        <begin position="526"/>
        <end position="548"/>
    </location>
</feature>
<feature type="compositionally biased region" description="Basic and acidic residues" evidence="1">
    <location>
        <begin position="471"/>
        <end position="486"/>
    </location>
</feature>
<feature type="compositionally biased region" description="Basic and acidic residues" evidence="1">
    <location>
        <begin position="675"/>
        <end position="685"/>
    </location>
</feature>
<evidence type="ECO:0000313" key="4">
    <source>
        <dbReference type="Proteomes" id="UP001462640"/>
    </source>
</evidence>
<sequence>MTMRHLQGASLLRPLTRAFASALLLAASLWALPAQAEDPPTRAARVAETQGTAWVFDAETKDWQRLSPNQTLGEGDRIRTERDGRLALRVGSTSLWLDDSADLELSRLDEDHLELLLARGQLGLRLRNAEAAREAQVRTREGRFFFDRKGLYRVDQLDRGSRAFNWEGELRFEARAPGTPAVWLQPNEQAEFWWADGPRVERMVLERDRFADWLLGMSRSEGDLPAYRYVSPEMTGAEDLDRYGRWEQAEEYGTVWIPQQVAPDWAPYRYGRWVWTRHWGWSWVDDAPWGFAPFHYGRWVVVRERWCWVPGRYVPRPAYAPALVAWVGGPVVSVGISIGSRPPPPRYGWYPLAPREVYVPSYRHSPHYGQRINREHDPVTVVNRGSALPPPRSNREVRGAVSIWSESAARVVANTDAHVPLRPLPQAPSRQEWRPQEARGDAGVPLRGLPPQGAPVQAVPPMPGHPVVQDPVRRDNPRQRGEREDSGVPLRALPQPAVNPPAAMPPVIQPAAPVVAPPAVLPTPSRGREDGPPLRRLPEQPPRQDSRDAVQPQAVPDRSLQDRLERDRQERERMAERDRQERQDRQDRVERQERQQRFEQQQQQQQQREQMQREQQQREQMQQHQREQQREVPLRQIQPERAREPVRAPEPPRVAPPQRQEEARPSRPSPQQDNVPRKGRQDEQR</sequence>
<feature type="region of interest" description="Disordered" evidence="1">
    <location>
        <begin position="419"/>
        <end position="685"/>
    </location>
</feature>
<gene>
    <name evidence="3" type="ORF">ABDJ40_09455</name>
</gene>
<evidence type="ECO:0000313" key="3">
    <source>
        <dbReference type="EMBL" id="MEO3712987.1"/>
    </source>
</evidence>
<feature type="compositionally biased region" description="Pro residues" evidence="1">
    <location>
        <begin position="497"/>
        <end position="508"/>
    </location>
</feature>
<evidence type="ECO:0000256" key="2">
    <source>
        <dbReference type="SAM" id="SignalP"/>
    </source>
</evidence>
<reference evidence="3 4" key="1">
    <citation type="submission" date="2024-05" db="EMBL/GenBank/DDBJ databases">
        <title>Roseateles sp. 2.12 16S ribosomal RNA gene Genome sequencing and assembly.</title>
        <authorList>
            <person name="Woo H."/>
        </authorList>
    </citation>
    <scope>NUCLEOTIDE SEQUENCE [LARGE SCALE GENOMIC DNA]</scope>
    <source>
        <strain evidence="3 4">2.12</strain>
    </source>
</reference>
<dbReference type="PANTHER" id="PTHR12460:SF0">
    <property type="entry name" value="CID DOMAIN-CONTAINING PROTEIN-RELATED"/>
    <property type="match status" value="1"/>
</dbReference>
<dbReference type="Proteomes" id="UP001462640">
    <property type="component" value="Unassembled WGS sequence"/>
</dbReference>
<organism evidence="3 4">
    <name type="scientific">Roseateles flavus</name>
    <dbReference type="NCBI Taxonomy" id="3149041"/>
    <lineage>
        <taxon>Bacteria</taxon>
        <taxon>Pseudomonadati</taxon>
        <taxon>Pseudomonadota</taxon>
        <taxon>Betaproteobacteria</taxon>
        <taxon>Burkholderiales</taxon>
        <taxon>Sphaerotilaceae</taxon>
        <taxon>Roseateles</taxon>
    </lineage>
</organism>
<feature type="compositionally biased region" description="Basic and acidic residues" evidence="1">
    <location>
        <begin position="431"/>
        <end position="440"/>
    </location>
</feature>
<dbReference type="EMBL" id="JBDPZC010000003">
    <property type="protein sequence ID" value="MEO3712987.1"/>
    <property type="molecule type" value="Genomic_DNA"/>
</dbReference>
<name>A0ABV0GD56_9BURK</name>